<keyword evidence="9" id="KW-0472">Membrane</keyword>
<keyword evidence="9" id="KW-1133">Transmembrane helix</keyword>
<dbReference type="Gene3D" id="3.30.565.10">
    <property type="entry name" value="Histidine kinase-like ATPase, C-terminal domain"/>
    <property type="match status" value="1"/>
</dbReference>
<feature type="transmembrane region" description="Helical" evidence="9">
    <location>
        <begin position="296"/>
        <end position="313"/>
    </location>
</feature>
<reference evidence="12 13" key="1">
    <citation type="submission" date="2017-04" db="EMBL/GenBank/DDBJ databases">
        <authorList>
            <person name="Afonso C.L."/>
            <person name="Miller P.J."/>
            <person name="Scott M.A."/>
            <person name="Spackman E."/>
            <person name="Goraichik I."/>
            <person name="Dimitrov K.M."/>
            <person name="Suarez D.L."/>
            <person name="Swayne D.E."/>
        </authorList>
    </citation>
    <scope>NUCLEOTIDE SEQUENCE [LARGE SCALE GENOMIC DNA]</scope>
    <source>
        <strain evidence="12 13">DSM 43828</strain>
    </source>
</reference>
<feature type="transmembrane region" description="Helical" evidence="9">
    <location>
        <begin position="128"/>
        <end position="145"/>
    </location>
</feature>
<protein>
    <recommendedName>
        <fullName evidence="2">histidine kinase</fullName>
        <ecNumber evidence="2">2.7.13.3</ecNumber>
    </recommendedName>
</protein>
<dbReference type="InterPro" id="IPR011712">
    <property type="entry name" value="Sig_transdc_His_kin_sub3_dim/P"/>
</dbReference>
<evidence type="ECO:0000256" key="7">
    <source>
        <dbReference type="ARBA" id="ARBA00022840"/>
    </source>
</evidence>
<evidence type="ECO:0000259" key="11">
    <source>
        <dbReference type="Pfam" id="PF07730"/>
    </source>
</evidence>
<keyword evidence="13" id="KW-1185">Reference proteome</keyword>
<evidence type="ECO:0000256" key="4">
    <source>
        <dbReference type="ARBA" id="ARBA00022679"/>
    </source>
</evidence>
<evidence type="ECO:0000313" key="13">
    <source>
        <dbReference type="Proteomes" id="UP000192674"/>
    </source>
</evidence>
<dbReference type="CDD" id="cd16917">
    <property type="entry name" value="HATPase_UhpB-NarQ-NarX-like"/>
    <property type="match status" value="1"/>
</dbReference>
<keyword evidence="4" id="KW-0808">Transferase</keyword>
<dbReference type="Pfam" id="PF02518">
    <property type="entry name" value="HATPase_c"/>
    <property type="match status" value="1"/>
</dbReference>
<sequence length="609" mass="64514">MAIGASKGLRVVPDGHLAEGHTPVDRGRTAREVRSFRSVTVPPVQPRTSRWLLTLLAAAFLVDVLLSVGNGRSALGALPGAGLMALCALLGAQKPTQGVLAGSVVLVMSTALIRLSHTKPASISLNDIMLTEVAAGVALVVLVVWRTRPWTAGFCTAALVAATLLATFFRTNKWSSLSELRNLQIGLLILIGSIVIGVYLRGVSGRRTETELGGLVRRQWPLAAALALIFFLDLRLGQAPSQIFALGGAVVASVCAFFAPRAPVTLTLIATIGIAMAPFALYLTGGILPGRSGEDALVFTEVAASMALIAYNIRWAPRWPAIFSSAALALATFLALKFRSLLDNSSTDRGDQFGLFLAFLLVVAVATGMYFRSRDRERTQSVRSAVTGAQQSERLALARELHDVVAHHVTGIVVQAQAAKLVSDKDPQIAVQALAKIETSGVEALKAMRFLVASMRGAKPAGTSEATEQATTDLNADLTAVVEHFSGPPVRLNLDVPQVVPQEVGRSVLRLVQESLTNVGKHALGATAVLVEVTTTTSEIHVRVADNGTGRRQDPVGGSGGYGLVGMRERVELLGGRFAAGPADPVGWQVDAWLPVEEEEPRDDPRTDR</sequence>
<feature type="domain" description="Histidine kinase/HSP90-like ATPase" evidence="10">
    <location>
        <begin position="507"/>
        <end position="597"/>
    </location>
</feature>
<feature type="domain" description="Signal transduction histidine kinase subgroup 3 dimerisation and phosphoacceptor" evidence="11">
    <location>
        <begin position="393"/>
        <end position="456"/>
    </location>
</feature>
<dbReference type="AlphaFoldDB" id="A0A1W2DIM7"/>
<dbReference type="EC" id="2.7.13.3" evidence="2"/>
<feature type="transmembrane region" description="Helical" evidence="9">
    <location>
        <begin position="353"/>
        <end position="371"/>
    </location>
</feature>
<evidence type="ECO:0000259" key="10">
    <source>
        <dbReference type="Pfam" id="PF02518"/>
    </source>
</evidence>
<dbReference type="GO" id="GO:0016020">
    <property type="term" value="C:membrane"/>
    <property type="evidence" value="ECO:0007669"/>
    <property type="project" value="InterPro"/>
</dbReference>
<proteinExistence type="predicted"/>
<dbReference type="InterPro" id="IPR036890">
    <property type="entry name" value="HATPase_C_sf"/>
</dbReference>
<dbReference type="EMBL" id="FWXV01000002">
    <property type="protein sequence ID" value="SMC97390.1"/>
    <property type="molecule type" value="Genomic_DNA"/>
</dbReference>
<dbReference type="Gene3D" id="1.20.5.1930">
    <property type="match status" value="1"/>
</dbReference>
<feature type="transmembrane region" description="Helical" evidence="9">
    <location>
        <begin position="266"/>
        <end position="284"/>
    </location>
</feature>
<evidence type="ECO:0000313" key="12">
    <source>
        <dbReference type="EMBL" id="SMC97390.1"/>
    </source>
</evidence>
<keyword evidence="5" id="KW-0547">Nucleotide-binding</keyword>
<name>A0A1W2DIM7_KIBAR</name>
<feature type="transmembrane region" description="Helical" evidence="9">
    <location>
        <begin position="243"/>
        <end position="260"/>
    </location>
</feature>
<keyword evidence="6 12" id="KW-0418">Kinase</keyword>
<evidence type="ECO:0000256" key="9">
    <source>
        <dbReference type="SAM" id="Phobius"/>
    </source>
</evidence>
<keyword evidence="9" id="KW-0812">Transmembrane</keyword>
<keyword evidence="8" id="KW-0902">Two-component regulatory system</keyword>
<feature type="transmembrane region" description="Helical" evidence="9">
    <location>
        <begin position="220"/>
        <end position="236"/>
    </location>
</feature>
<comment type="catalytic activity">
    <reaction evidence="1">
        <text>ATP + protein L-histidine = ADP + protein N-phospho-L-histidine.</text>
        <dbReference type="EC" id="2.7.13.3"/>
    </reaction>
</comment>
<feature type="transmembrane region" description="Helical" evidence="9">
    <location>
        <begin position="183"/>
        <end position="200"/>
    </location>
</feature>
<feature type="transmembrane region" description="Helical" evidence="9">
    <location>
        <begin position="151"/>
        <end position="171"/>
    </location>
</feature>
<evidence type="ECO:0000256" key="8">
    <source>
        <dbReference type="ARBA" id="ARBA00023012"/>
    </source>
</evidence>
<feature type="transmembrane region" description="Helical" evidence="9">
    <location>
        <begin position="51"/>
        <end position="68"/>
    </location>
</feature>
<dbReference type="InterPro" id="IPR050482">
    <property type="entry name" value="Sensor_HK_TwoCompSys"/>
</dbReference>
<evidence type="ECO:0000256" key="5">
    <source>
        <dbReference type="ARBA" id="ARBA00022741"/>
    </source>
</evidence>
<accession>A0A1W2DIM7</accession>
<evidence type="ECO:0000256" key="2">
    <source>
        <dbReference type="ARBA" id="ARBA00012438"/>
    </source>
</evidence>
<dbReference type="PANTHER" id="PTHR24421">
    <property type="entry name" value="NITRATE/NITRITE SENSOR PROTEIN NARX-RELATED"/>
    <property type="match status" value="1"/>
</dbReference>
<dbReference type="Pfam" id="PF07730">
    <property type="entry name" value="HisKA_3"/>
    <property type="match status" value="1"/>
</dbReference>
<organism evidence="12 13">
    <name type="scientific">Kibdelosporangium aridum</name>
    <dbReference type="NCBI Taxonomy" id="2030"/>
    <lineage>
        <taxon>Bacteria</taxon>
        <taxon>Bacillati</taxon>
        <taxon>Actinomycetota</taxon>
        <taxon>Actinomycetes</taxon>
        <taxon>Pseudonocardiales</taxon>
        <taxon>Pseudonocardiaceae</taxon>
        <taxon>Kibdelosporangium</taxon>
    </lineage>
</organism>
<keyword evidence="7" id="KW-0067">ATP-binding</keyword>
<dbReference type="SUPFAM" id="SSF55874">
    <property type="entry name" value="ATPase domain of HSP90 chaperone/DNA topoisomerase II/histidine kinase"/>
    <property type="match status" value="1"/>
</dbReference>
<dbReference type="Proteomes" id="UP000192674">
    <property type="component" value="Unassembled WGS sequence"/>
</dbReference>
<evidence type="ECO:0000256" key="6">
    <source>
        <dbReference type="ARBA" id="ARBA00022777"/>
    </source>
</evidence>
<dbReference type="GO" id="GO:0000155">
    <property type="term" value="F:phosphorelay sensor kinase activity"/>
    <property type="evidence" value="ECO:0007669"/>
    <property type="project" value="InterPro"/>
</dbReference>
<evidence type="ECO:0000256" key="3">
    <source>
        <dbReference type="ARBA" id="ARBA00022553"/>
    </source>
</evidence>
<gene>
    <name evidence="12" type="ORF">SAMN05661093_03430</name>
</gene>
<feature type="transmembrane region" description="Helical" evidence="9">
    <location>
        <begin position="75"/>
        <end position="92"/>
    </location>
</feature>
<feature type="transmembrane region" description="Helical" evidence="9">
    <location>
        <begin position="98"/>
        <end position="116"/>
    </location>
</feature>
<feature type="transmembrane region" description="Helical" evidence="9">
    <location>
        <begin position="319"/>
        <end position="341"/>
    </location>
</feature>
<evidence type="ECO:0000256" key="1">
    <source>
        <dbReference type="ARBA" id="ARBA00000085"/>
    </source>
</evidence>
<keyword evidence="3" id="KW-0597">Phosphoprotein</keyword>
<dbReference type="GO" id="GO:0046983">
    <property type="term" value="F:protein dimerization activity"/>
    <property type="evidence" value="ECO:0007669"/>
    <property type="project" value="InterPro"/>
</dbReference>
<dbReference type="GO" id="GO:0005524">
    <property type="term" value="F:ATP binding"/>
    <property type="evidence" value="ECO:0007669"/>
    <property type="project" value="UniProtKB-KW"/>
</dbReference>
<dbReference type="InterPro" id="IPR003594">
    <property type="entry name" value="HATPase_dom"/>
</dbReference>
<dbReference type="PANTHER" id="PTHR24421:SF10">
    <property type="entry name" value="NITRATE_NITRITE SENSOR PROTEIN NARQ"/>
    <property type="match status" value="1"/>
</dbReference>